<protein>
    <recommendedName>
        <fullName evidence="4 11">Guanylate kinase</fullName>
        <ecNumber evidence="3 11">2.7.4.8</ecNumber>
    </recommendedName>
    <alternativeName>
        <fullName evidence="9 11">GMP kinase</fullName>
    </alternativeName>
</protein>
<dbReference type="PROSITE" id="PS00856">
    <property type="entry name" value="GUANYLATE_KINASE_1"/>
    <property type="match status" value="1"/>
</dbReference>
<dbReference type="Gene3D" id="3.40.50.300">
    <property type="entry name" value="P-loop containing nucleotide triphosphate hydrolases"/>
    <property type="match status" value="1"/>
</dbReference>
<evidence type="ECO:0000313" key="13">
    <source>
        <dbReference type="EMBL" id="QTL98143.1"/>
    </source>
</evidence>
<evidence type="ECO:0000256" key="11">
    <source>
        <dbReference type="HAMAP-Rule" id="MF_00328"/>
    </source>
</evidence>
<dbReference type="EMBL" id="CP046640">
    <property type="protein sequence ID" value="QTL98143.1"/>
    <property type="molecule type" value="Genomic_DNA"/>
</dbReference>
<comment type="similarity">
    <text evidence="2 11">Belongs to the guanylate kinase family.</text>
</comment>
<dbReference type="InterPro" id="IPR008145">
    <property type="entry name" value="GK/Ca_channel_bsu"/>
</dbReference>
<dbReference type="NCBIfam" id="TIGR03263">
    <property type="entry name" value="guanyl_kin"/>
    <property type="match status" value="1"/>
</dbReference>
<keyword evidence="11" id="KW-0963">Cytoplasm</keyword>
<dbReference type="GO" id="GO:0004385">
    <property type="term" value="F:GMP kinase activity"/>
    <property type="evidence" value="ECO:0007669"/>
    <property type="project" value="UniProtKB-UniRule"/>
</dbReference>
<dbReference type="GO" id="GO:0005524">
    <property type="term" value="F:ATP binding"/>
    <property type="evidence" value="ECO:0007669"/>
    <property type="project" value="UniProtKB-UniRule"/>
</dbReference>
<evidence type="ECO:0000256" key="10">
    <source>
        <dbReference type="ARBA" id="ARBA00048594"/>
    </source>
</evidence>
<evidence type="ECO:0000256" key="4">
    <source>
        <dbReference type="ARBA" id="ARBA00016296"/>
    </source>
</evidence>
<evidence type="ECO:0000256" key="3">
    <source>
        <dbReference type="ARBA" id="ARBA00012961"/>
    </source>
</evidence>
<dbReference type="PANTHER" id="PTHR23117">
    <property type="entry name" value="GUANYLATE KINASE-RELATED"/>
    <property type="match status" value="1"/>
</dbReference>
<keyword evidence="7 11" id="KW-0418">Kinase</keyword>
<dbReference type="Gene3D" id="3.30.63.10">
    <property type="entry name" value="Guanylate Kinase phosphate binding domain"/>
    <property type="match status" value="1"/>
</dbReference>
<evidence type="ECO:0000256" key="6">
    <source>
        <dbReference type="ARBA" id="ARBA00022741"/>
    </source>
</evidence>
<evidence type="ECO:0000256" key="7">
    <source>
        <dbReference type="ARBA" id="ARBA00022777"/>
    </source>
</evidence>
<name>A0A8A7K8L7_9FIRM</name>
<evidence type="ECO:0000256" key="2">
    <source>
        <dbReference type="ARBA" id="ARBA00005790"/>
    </source>
</evidence>
<keyword evidence="8 11" id="KW-0067">ATP-binding</keyword>
<dbReference type="RefSeq" id="WP_230869722.1">
    <property type="nucleotide sequence ID" value="NZ_CP046640.1"/>
</dbReference>
<gene>
    <name evidence="11" type="primary">gmk</name>
    <name evidence="13" type="ORF">GM661_09210</name>
</gene>
<dbReference type="PANTHER" id="PTHR23117:SF13">
    <property type="entry name" value="GUANYLATE KINASE"/>
    <property type="match status" value="1"/>
</dbReference>
<dbReference type="SUPFAM" id="SSF52540">
    <property type="entry name" value="P-loop containing nucleoside triphosphate hydrolases"/>
    <property type="match status" value="1"/>
</dbReference>
<comment type="subcellular location">
    <subcellularLocation>
        <location evidence="11">Cytoplasm</location>
    </subcellularLocation>
</comment>
<feature type="domain" description="Guanylate kinase-like" evidence="12">
    <location>
        <begin position="4"/>
        <end position="182"/>
    </location>
</feature>
<dbReference type="GO" id="GO:0005829">
    <property type="term" value="C:cytosol"/>
    <property type="evidence" value="ECO:0007669"/>
    <property type="project" value="TreeGrafter"/>
</dbReference>
<dbReference type="FunFam" id="3.30.63.10:FF:000002">
    <property type="entry name" value="Guanylate kinase 1"/>
    <property type="match status" value="1"/>
</dbReference>
<proteinExistence type="inferred from homology"/>
<accession>A0A8A7K8L7</accession>
<comment type="function">
    <text evidence="1 11">Essential for recycling GMP and indirectly, cGMP.</text>
</comment>
<evidence type="ECO:0000256" key="5">
    <source>
        <dbReference type="ARBA" id="ARBA00022679"/>
    </source>
</evidence>
<evidence type="ECO:0000313" key="14">
    <source>
        <dbReference type="Proteomes" id="UP000665020"/>
    </source>
</evidence>
<evidence type="ECO:0000256" key="8">
    <source>
        <dbReference type="ARBA" id="ARBA00022840"/>
    </source>
</evidence>
<evidence type="ECO:0000256" key="1">
    <source>
        <dbReference type="ARBA" id="ARBA00003531"/>
    </source>
</evidence>
<dbReference type="InterPro" id="IPR027417">
    <property type="entry name" value="P-loop_NTPase"/>
</dbReference>
<keyword evidence="14" id="KW-1185">Reference proteome</keyword>
<reference evidence="13" key="1">
    <citation type="submission" date="2019-12" db="EMBL/GenBank/DDBJ databases">
        <authorList>
            <person name="zhang j."/>
            <person name="sun C.M."/>
        </authorList>
    </citation>
    <scope>NUCLEOTIDE SEQUENCE</scope>
    <source>
        <strain evidence="13">NS-1</strain>
    </source>
</reference>
<keyword evidence="5 11" id="KW-0808">Transferase</keyword>
<dbReference type="InterPro" id="IPR008144">
    <property type="entry name" value="Guanylate_kin-like_dom"/>
</dbReference>
<evidence type="ECO:0000259" key="12">
    <source>
        <dbReference type="PROSITE" id="PS50052"/>
    </source>
</evidence>
<dbReference type="InterPro" id="IPR017665">
    <property type="entry name" value="Guanylate_kinase"/>
</dbReference>
<dbReference type="InterPro" id="IPR020590">
    <property type="entry name" value="Guanylate_kinase_CS"/>
</dbReference>
<dbReference type="Proteomes" id="UP000665020">
    <property type="component" value="Chromosome"/>
</dbReference>
<sequence>MRQGHLFVVSGPSGAGKGTVLKRLINEYDNLEYSISATTRHSRKGEVDGKDYFFLTENDFFKLVDDDRFIEWAKVHNNYYGTPKDYVLEMIEKGKDIILEIDIQGAKQVCESYPEAIFVFLAPPSLEELARRLDQRGSENRHTKEVRLNNAREEMKERENYDYEIINDKIDQAVLKLKSIIIAENCKIK</sequence>
<dbReference type="EC" id="2.7.4.8" evidence="3 11"/>
<feature type="binding site" evidence="11">
    <location>
        <begin position="11"/>
        <end position="18"/>
    </location>
    <ligand>
        <name>ATP</name>
        <dbReference type="ChEBI" id="CHEBI:30616"/>
    </ligand>
</feature>
<dbReference type="AlphaFoldDB" id="A0A8A7K8L7"/>
<comment type="catalytic activity">
    <reaction evidence="10 11">
        <text>GMP + ATP = GDP + ADP</text>
        <dbReference type="Rhea" id="RHEA:20780"/>
        <dbReference type="ChEBI" id="CHEBI:30616"/>
        <dbReference type="ChEBI" id="CHEBI:58115"/>
        <dbReference type="ChEBI" id="CHEBI:58189"/>
        <dbReference type="ChEBI" id="CHEBI:456216"/>
        <dbReference type="EC" id="2.7.4.8"/>
    </reaction>
</comment>
<dbReference type="KEGG" id="ifn:GM661_09210"/>
<dbReference type="SMART" id="SM00072">
    <property type="entry name" value="GuKc"/>
    <property type="match status" value="1"/>
</dbReference>
<organism evidence="13 14">
    <name type="scientific">Iocasia fonsfrigidae</name>
    <dbReference type="NCBI Taxonomy" id="2682810"/>
    <lineage>
        <taxon>Bacteria</taxon>
        <taxon>Bacillati</taxon>
        <taxon>Bacillota</taxon>
        <taxon>Clostridia</taxon>
        <taxon>Halanaerobiales</taxon>
        <taxon>Halanaerobiaceae</taxon>
        <taxon>Iocasia</taxon>
    </lineage>
</organism>
<dbReference type="Pfam" id="PF00625">
    <property type="entry name" value="Guanylate_kin"/>
    <property type="match status" value="1"/>
</dbReference>
<evidence type="ECO:0000256" key="9">
    <source>
        <dbReference type="ARBA" id="ARBA00030128"/>
    </source>
</evidence>
<dbReference type="CDD" id="cd00071">
    <property type="entry name" value="GMPK"/>
    <property type="match status" value="1"/>
</dbReference>
<keyword evidence="6 11" id="KW-0547">Nucleotide-binding</keyword>
<dbReference type="HAMAP" id="MF_00328">
    <property type="entry name" value="Guanylate_kinase"/>
    <property type="match status" value="1"/>
</dbReference>
<dbReference type="PROSITE" id="PS50052">
    <property type="entry name" value="GUANYLATE_KINASE_2"/>
    <property type="match status" value="1"/>
</dbReference>